<accession>A0A319E7I8</accession>
<feature type="compositionally biased region" description="Polar residues" evidence="1">
    <location>
        <begin position="119"/>
        <end position="156"/>
    </location>
</feature>
<evidence type="ECO:0000313" key="2">
    <source>
        <dbReference type="EMBL" id="PYI05801.1"/>
    </source>
</evidence>
<feature type="region of interest" description="Disordered" evidence="1">
    <location>
        <begin position="66"/>
        <end position="92"/>
    </location>
</feature>
<keyword evidence="3" id="KW-1185">Reference proteome</keyword>
<feature type="compositionally biased region" description="Basic residues" evidence="1">
    <location>
        <begin position="34"/>
        <end position="44"/>
    </location>
</feature>
<dbReference type="OrthoDB" id="5336357at2759"/>
<evidence type="ECO:0000256" key="1">
    <source>
        <dbReference type="SAM" id="MobiDB-lite"/>
    </source>
</evidence>
<dbReference type="EMBL" id="KZ826355">
    <property type="protein sequence ID" value="PYI05801.1"/>
    <property type="molecule type" value="Genomic_DNA"/>
</dbReference>
<dbReference type="STRING" id="1448318.A0A319E7I8"/>
<dbReference type="Proteomes" id="UP000248423">
    <property type="component" value="Unassembled WGS sequence"/>
</dbReference>
<feature type="region of interest" description="Disordered" evidence="1">
    <location>
        <begin position="1"/>
        <end position="50"/>
    </location>
</feature>
<dbReference type="AlphaFoldDB" id="A0A319E7I8"/>
<feature type="region of interest" description="Disordered" evidence="1">
    <location>
        <begin position="119"/>
        <end position="181"/>
    </location>
</feature>
<gene>
    <name evidence="2" type="ORF">BO78DRAFT_461751</name>
</gene>
<proteinExistence type="predicted"/>
<protein>
    <submittedName>
        <fullName evidence="2">Uncharacterized protein</fullName>
    </submittedName>
</protein>
<organism evidence="2 3">
    <name type="scientific">Aspergillus sclerotiicarbonarius (strain CBS 121057 / IBT 28362)</name>
    <dbReference type="NCBI Taxonomy" id="1448318"/>
    <lineage>
        <taxon>Eukaryota</taxon>
        <taxon>Fungi</taxon>
        <taxon>Dikarya</taxon>
        <taxon>Ascomycota</taxon>
        <taxon>Pezizomycotina</taxon>
        <taxon>Eurotiomycetes</taxon>
        <taxon>Eurotiomycetidae</taxon>
        <taxon>Eurotiales</taxon>
        <taxon>Aspergillaceae</taxon>
        <taxon>Aspergillus</taxon>
        <taxon>Aspergillus subgen. Circumdati</taxon>
    </lineage>
</organism>
<reference evidence="2 3" key="1">
    <citation type="submission" date="2018-02" db="EMBL/GenBank/DDBJ databases">
        <title>The genomes of Aspergillus section Nigri reveals drivers in fungal speciation.</title>
        <authorList>
            <consortium name="DOE Joint Genome Institute"/>
            <person name="Vesth T.C."/>
            <person name="Nybo J."/>
            <person name="Theobald S."/>
            <person name="Brandl J."/>
            <person name="Frisvad J.C."/>
            <person name="Nielsen K.F."/>
            <person name="Lyhne E.K."/>
            <person name="Kogle M.E."/>
            <person name="Kuo A."/>
            <person name="Riley R."/>
            <person name="Clum A."/>
            <person name="Nolan M."/>
            <person name="Lipzen A."/>
            <person name="Salamov A."/>
            <person name="Henrissat B."/>
            <person name="Wiebenga A."/>
            <person name="De vries R.P."/>
            <person name="Grigoriev I.V."/>
            <person name="Mortensen U.H."/>
            <person name="Andersen M.R."/>
            <person name="Baker S.E."/>
        </authorList>
    </citation>
    <scope>NUCLEOTIDE SEQUENCE [LARGE SCALE GENOMIC DNA]</scope>
    <source>
        <strain evidence="2 3">CBS 121057</strain>
    </source>
</reference>
<sequence length="181" mass="20020">MSLKRKASVSGIASPSPTPILVGQSFMPDDTPKHLHSRTRKRFRNDRPDDEVVYENTLRWLFTAQQQHQPPTAATEETEPEAVPSPEIVDPRQQTLLKFFRPSQSSLAQNHSNVLDQQTNNMAQGNPTSWQSHNLNLPSTATSAWGTTSPPSQLTGSDMDMDSVSNDLVEDLQPSITGGWA</sequence>
<evidence type="ECO:0000313" key="3">
    <source>
        <dbReference type="Proteomes" id="UP000248423"/>
    </source>
</evidence>
<dbReference type="VEuPathDB" id="FungiDB:BO78DRAFT_461751"/>
<name>A0A319E7I8_ASPSB</name>
<feature type="compositionally biased region" description="Low complexity" evidence="1">
    <location>
        <begin position="66"/>
        <end position="87"/>
    </location>
</feature>